<accession>A0AAD7C9W8</accession>
<dbReference type="EMBL" id="JARKIE010000419">
    <property type="protein sequence ID" value="KAJ7642291.1"/>
    <property type="molecule type" value="Genomic_DNA"/>
</dbReference>
<gene>
    <name evidence="1" type="ORF">B0H17DRAFT_465035</name>
</gene>
<sequence length="127" mass="14325">MGRRDLQNLKLPGQPLRSTYNCQPPKHAPACFLSATTTTRSRVYLDFLVVSLSCFRCRGIMDLLLSLDAWCLHPTVQYSATATSLWTPAPLYDLTAATRQLFLPPRLTPTTLHDLTVYANDLTTLRR</sequence>
<evidence type="ECO:0000313" key="1">
    <source>
        <dbReference type="EMBL" id="KAJ7642291.1"/>
    </source>
</evidence>
<name>A0AAD7C9W8_MYCRO</name>
<dbReference type="AlphaFoldDB" id="A0AAD7C9W8"/>
<evidence type="ECO:0000313" key="2">
    <source>
        <dbReference type="Proteomes" id="UP001221757"/>
    </source>
</evidence>
<proteinExistence type="predicted"/>
<dbReference type="Proteomes" id="UP001221757">
    <property type="component" value="Unassembled WGS sequence"/>
</dbReference>
<keyword evidence="2" id="KW-1185">Reference proteome</keyword>
<protein>
    <submittedName>
        <fullName evidence="1">Uncharacterized protein</fullName>
    </submittedName>
</protein>
<organism evidence="1 2">
    <name type="scientific">Mycena rosella</name>
    <name type="common">Pink bonnet</name>
    <name type="synonym">Agaricus rosellus</name>
    <dbReference type="NCBI Taxonomy" id="1033263"/>
    <lineage>
        <taxon>Eukaryota</taxon>
        <taxon>Fungi</taxon>
        <taxon>Dikarya</taxon>
        <taxon>Basidiomycota</taxon>
        <taxon>Agaricomycotina</taxon>
        <taxon>Agaricomycetes</taxon>
        <taxon>Agaricomycetidae</taxon>
        <taxon>Agaricales</taxon>
        <taxon>Marasmiineae</taxon>
        <taxon>Mycenaceae</taxon>
        <taxon>Mycena</taxon>
    </lineage>
</organism>
<reference evidence="1" key="1">
    <citation type="submission" date="2023-03" db="EMBL/GenBank/DDBJ databases">
        <title>Massive genome expansion in bonnet fungi (Mycena s.s.) driven by repeated elements and novel gene families across ecological guilds.</title>
        <authorList>
            <consortium name="Lawrence Berkeley National Laboratory"/>
            <person name="Harder C.B."/>
            <person name="Miyauchi S."/>
            <person name="Viragh M."/>
            <person name="Kuo A."/>
            <person name="Thoen E."/>
            <person name="Andreopoulos B."/>
            <person name="Lu D."/>
            <person name="Skrede I."/>
            <person name="Drula E."/>
            <person name="Henrissat B."/>
            <person name="Morin E."/>
            <person name="Kohler A."/>
            <person name="Barry K."/>
            <person name="LaButti K."/>
            <person name="Morin E."/>
            <person name="Salamov A."/>
            <person name="Lipzen A."/>
            <person name="Mereny Z."/>
            <person name="Hegedus B."/>
            <person name="Baldrian P."/>
            <person name="Stursova M."/>
            <person name="Weitz H."/>
            <person name="Taylor A."/>
            <person name="Grigoriev I.V."/>
            <person name="Nagy L.G."/>
            <person name="Martin F."/>
            <person name="Kauserud H."/>
        </authorList>
    </citation>
    <scope>NUCLEOTIDE SEQUENCE</scope>
    <source>
        <strain evidence="1">CBHHK067</strain>
    </source>
</reference>
<comment type="caution">
    <text evidence="1">The sequence shown here is derived from an EMBL/GenBank/DDBJ whole genome shotgun (WGS) entry which is preliminary data.</text>
</comment>